<reference evidence="2" key="1">
    <citation type="journal article" date="2019" name="Int. J. Syst. Evol. Microbiol.">
        <title>The Global Catalogue of Microorganisms (GCM) 10K type strain sequencing project: providing services to taxonomists for standard genome sequencing and annotation.</title>
        <authorList>
            <consortium name="The Broad Institute Genomics Platform"/>
            <consortium name="The Broad Institute Genome Sequencing Center for Infectious Disease"/>
            <person name="Wu L."/>
            <person name="Ma J."/>
        </authorList>
    </citation>
    <scope>NUCLEOTIDE SEQUENCE [LARGE SCALE GENOMIC DNA]</scope>
    <source>
        <strain evidence="2">CGMCC 1.14993</strain>
    </source>
</reference>
<evidence type="ECO:0000313" key="1">
    <source>
        <dbReference type="EMBL" id="GGI15359.1"/>
    </source>
</evidence>
<dbReference type="AlphaFoldDB" id="A0A8J3AKI6"/>
<comment type="caution">
    <text evidence="1">The sequence shown here is derived from an EMBL/GenBank/DDBJ whole genome shotgun (WGS) entry which is preliminary data.</text>
</comment>
<protein>
    <submittedName>
        <fullName evidence="1">Uncharacterized protein</fullName>
    </submittedName>
</protein>
<organism evidence="1 2">
    <name type="scientific">Gottfriedia solisilvae</name>
    <dbReference type="NCBI Taxonomy" id="1516104"/>
    <lineage>
        <taxon>Bacteria</taxon>
        <taxon>Bacillati</taxon>
        <taxon>Bacillota</taxon>
        <taxon>Bacilli</taxon>
        <taxon>Bacillales</taxon>
        <taxon>Bacillaceae</taxon>
        <taxon>Gottfriedia</taxon>
    </lineage>
</organism>
<proteinExistence type="predicted"/>
<accession>A0A8J3AKI6</accession>
<dbReference type="EMBL" id="BMHB01000001">
    <property type="protein sequence ID" value="GGI15359.1"/>
    <property type="molecule type" value="Genomic_DNA"/>
</dbReference>
<gene>
    <name evidence="1" type="ORF">GCM10007380_27580</name>
</gene>
<dbReference type="OrthoDB" id="2858125at2"/>
<name>A0A8J3AKI6_9BACI</name>
<dbReference type="RefSeq" id="WP_087999793.1">
    <property type="nucleotide sequence ID" value="NZ_BMHB01000001.1"/>
</dbReference>
<keyword evidence="2" id="KW-1185">Reference proteome</keyword>
<evidence type="ECO:0000313" key="2">
    <source>
        <dbReference type="Proteomes" id="UP000626244"/>
    </source>
</evidence>
<dbReference type="Proteomes" id="UP000626244">
    <property type="component" value="Unassembled WGS sequence"/>
</dbReference>
<sequence>MFKKGILLIVAISTLFLIIQETILTKEEKPQVKFVLADKAIPYKITNYSWGKVLNKDKLIMKDTYSSVKGTEGTSAFMGEYVHIHFSDRPENVEILEHKKHKKSYIYDKNTNDYQGYAFQIDSQKGERVFEVRGIWKGNNYVTYIIKLKVS</sequence>